<dbReference type="AlphaFoldDB" id="H3RDN9"/>
<feature type="region of interest" description="Disordered" evidence="1">
    <location>
        <begin position="750"/>
        <end position="771"/>
    </location>
</feature>
<keyword evidence="3" id="KW-0812">Transmembrane</keyword>
<dbReference type="PATRIC" id="fig|660596.6.peg.2162"/>
<keyword evidence="5" id="KW-1185">Reference proteome</keyword>
<proteinExistence type="predicted"/>
<feature type="region of interest" description="Disordered" evidence="1">
    <location>
        <begin position="165"/>
        <end position="186"/>
    </location>
</feature>
<organism evidence="3 4">
    <name type="scientific">Pantoea stewartii subsp. stewartii DC283</name>
    <dbReference type="NCBI Taxonomy" id="660596"/>
    <lineage>
        <taxon>Bacteria</taxon>
        <taxon>Pseudomonadati</taxon>
        <taxon>Pseudomonadota</taxon>
        <taxon>Gammaproteobacteria</taxon>
        <taxon>Enterobacterales</taxon>
        <taxon>Erwiniaceae</taxon>
        <taxon>Pantoea</taxon>
    </lineage>
</organism>
<dbReference type="STRING" id="660596.DSJ_12280"/>
<evidence type="ECO:0000313" key="4">
    <source>
        <dbReference type="Proteomes" id="UP000005050"/>
    </source>
</evidence>
<gene>
    <name evidence="3" type="ORF">CKS_2638</name>
    <name evidence="2" type="ORF">DSJ_12280</name>
</gene>
<reference evidence="3" key="2">
    <citation type="submission" date="2012-01" db="EMBL/GenBank/DDBJ databases">
        <authorList>
            <person name="Biehl B.S."/>
            <person name="Ding Y."/>
            <person name="Dugan-Rocha S.P."/>
            <person name="Gibbs R.A."/>
            <person name="Glasner J.D."/>
            <person name="Kovar C."/>
            <person name="Muzny D.M."/>
            <person name="Neeno-Eckwall E.C."/>
            <person name="Perna N.T."/>
            <person name="Qin X."/>
            <person name="von Bodman S.B."/>
            <person name="Weinstock G.M."/>
        </authorList>
    </citation>
    <scope>NUCLEOTIDE SEQUENCE</scope>
    <source>
        <strain evidence="3">DC283</strain>
    </source>
</reference>
<evidence type="ECO:0000313" key="2">
    <source>
        <dbReference type="EMBL" id="ARF50044.1"/>
    </source>
</evidence>
<dbReference type="Proteomes" id="UP000005050">
    <property type="component" value="Unassembled WGS sequence"/>
</dbReference>
<dbReference type="KEGG" id="pstw:DSJ_12280"/>
<dbReference type="EMBL" id="CP017581">
    <property type="protein sequence ID" value="ARF50044.1"/>
    <property type="molecule type" value="Genomic_DNA"/>
</dbReference>
<feature type="compositionally biased region" description="Gly residues" evidence="1">
    <location>
        <begin position="165"/>
        <end position="178"/>
    </location>
</feature>
<evidence type="ECO:0000313" key="5">
    <source>
        <dbReference type="Proteomes" id="UP000192380"/>
    </source>
</evidence>
<dbReference type="Proteomes" id="UP000192380">
    <property type="component" value="Chromosome"/>
</dbReference>
<feature type="compositionally biased region" description="Polar residues" evidence="1">
    <location>
        <begin position="750"/>
        <end position="763"/>
    </location>
</feature>
<dbReference type="EMBL" id="AHIE01000017">
    <property type="protein sequence ID" value="EHU00478.1"/>
    <property type="molecule type" value="Genomic_DNA"/>
</dbReference>
<name>H3RDN9_PANSE</name>
<dbReference type="OrthoDB" id="8019720at2"/>
<sequence length="783" mass="82877">MDSQAYRVAVLLTLNDQLSKNLAKVGKDAKELGGKFDAINKSIQAITKSSEAASKALDKLNRSLNNPATSQAVGAKTYADSMERAAKAAQKIASAAPASSAMIGGLVGIAATSSIASRTIATSLLPAASGGGRMLPPPGGALLLSGPSGGAGSWKGWKNGVPPGGWGPGGVGGGGAGSGNPPVGGSREHGMENLAIAYGGFHFMQSAVETGAEYQTLLARFSSYGMGDAAVKEADKFAQATKVMGASKVDMLRYFTEAQGVFRESGALTLEEQLKGARMAAPMLAKMHFAMASMDPAANHMSQAKEMDMLRFVEQSGGLKSPEKFNSIMNNAYKAVQSSGGKNVDFSQLRQFMSRAGTSAYNLSDTALYAKLEPIIGEMKGGAAGDALMTAYNRLTGTIKLPNQVVKQLEDMGVWDKSKIIHNSMGGMKSIIGGPGSQLSDLKLLANDPVEFYEKVIRPKYASKGMSEEQIQLQNNVIFGRQGGKMFNLIEKQMHVIDLAAKAFEKQMGIEDGSRQTAGTYNGQKLDFDAKWKNFQLALAQDGGLLDTLTKGLSSLTTFLQKLTEFSNAHPKFTSSAMSLLEVITALAGLKGGAWLLKHAISAVFSPLNILTGSKGLPLLEGQLSRLPGVIGGINPAIAAVVAYTMANAVHEIAGRFQAMREGKPYDQIATHSAEMAERDRLAKEKARANGVEYSPWTPTQADFDRNHAADAVYRKTSVYPEIPTQQRPIVVTSKTYLDSKQIGETVTTYQTKQASRAPTSPTGIDATMGLLHPGMASGAFTR</sequence>
<keyword evidence="3" id="KW-0472">Membrane</keyword>
<reference evidence="2 5" key="3">
    <citation type="submission" date="2016-10" db="EMBL/GenBank/DDBJ databases">
        <title>Complete Genome Assembly of Pantoea stewartii subsp. stewartii DC283, a Corn Pathogen.</title>
        <authorList>
            <person name="Duong D.A."/>
            <person name="Stevens A.M."/>
            <person name="Jensen R.V."/>
        </authorList>
    </citation>
    <scope>NUCLEOTIDE SEQUENCE [LARGE SCALE GENOMIC DNA]</scope>
    <source>
        <strain evidence="2 5">DC283</strain>
    </source>
</reference>
<protein>
    <submittedName>
        <fullName evidence="3">Putative phage-related tail transmembrane protein</fullName>
    </submittedName>
</protein>
<evidence type="ECO:0000256" key="1">
    <source>
        <dbReference type="SAM" id="MobiDB-lite"/>
    </source>
</evidence>
<evidence type="ECO:0000313" key="3">
    <source>
        <dbReference type="EMBL" id="EHU00478.1"/>
    </source>
</evidence>
<reference evidence="3 4" key="1">
    <citation type="journal article" date="2012" name="Mol. Microbiol.">
        <title>The genetic and structural basis of two distinct terminal side branch residues in stewartan and amylovoran exopolysaccharides and their potential role in host adaptation.</title>
        <authorList>
            <person name="Wang X."/>
            <person name="Yang F."/>
            <person name="von Bodman S.B."/>
        </authorList>
    </citation>
    <scope>NUCLEOTIDE SEQUENCE [LARGE SCALE GENOMIC DNA]</scope>
    <source>
        <strain evidence="3 4">DC283</strain>
    </source>
</reference>
<accession>H3RDN9</accession>
<dbReference type="RefSeq" id="WP_006119507.1">
    <property type="nucleotide sequence ID" value="NZ_AHIE01000017.1"/>
</dbReference>